<evidence type="ECO:0000256" key="4">
    <source>
        <dbReference type="ARBA" id="ARBA00022598"/>
    </source>
</evidence>
<dbReference type="AlphaFoldDB" id="A0A0M7B9F8"/>
<dbReference type="PROSITE" id="PS50968">
    <property type="entry name" value="BIOTINYL_LIPOYL"/>
    <property type="match status" value="1"/>
</dbReference>
<dbReference type="GO" id="GO:0005524">
    <property type="term" value="F:ATP binding"/>
    <property type="evidence" value="ECO:0007669"/>
    <property type="project" value="UniProtKB-UniRule"/>
</dbReference>
<evidence type="ECO:0000256" key="3">
    <source>
        <dbReference type="ARBA" id="ARBA00013050"/>
    </source>
</evidence>
<evidence type="ECO:0000256" key="9">
    <source>
        <dbReference type="ARBA" id="ARBA00022946"/>
    </source>
</evidence>
<dbReference type="GO" id="GO:0016042">
    <property type="term" value="P:lipid catabolic process"/>
    <property type="evidence" value="ECO:0007669"/>
    <property type="project" value="UniProtKB-KW"/>
</dbReference>
<keyword evidence="12" id="KW-0464">Manganese</keyword>
<dbReference type="SUPFAM" id="SSF51230">
    <property type="entry name" value="Single hybrid motif"/>
    <property type="match status" value="1"/>
</dbReference>
<keyword evidence="13" id="KW-0092">Biotin</keyword>
<keyword evidence="8" id="KW-0460">Magnesium</keyword>
<protein>
    <recommendedName>
        <fullName evidence="3">propionyl-CoA carboxylase</fullName>
        <ecNumber evidence="3">6.4.1.3</ecNumber>
    </recommendedName>
</protein>
<name>A0A0M7B9F8_9RHOB</name>
<feature type="domain" description="Lipoyl-binding" evidence="16">
    <location>
        <begin position="603"/>
        <end position="678"/>
    </location>
</feature>
<evidence type="ECO:0000256" key="10">
    <source>
        <dbReference type="ARBA" id="ARBA00022963"/>
    </source>
</evidence>
<dbReference type="SUPFAM" id="SSF51246">
    <property type="entry name" value="Rudiment single hybrid motif"/>
    <property type="match status" value="1"/>
</dbReference>
<organism evidence="19 20">
    <name type="scientific">Jannaschia seosinensis</name>
    <dbReference type="NCBI Taxonomy" id="313367"/>
    <lineage>
        <taxon>Bacteria</taxon>
        <taxon>Pseudomonadati</taxon>
        <taxon>Pseudomonadota</taxon>
        <taxon>Alphaproteobacteria</taxon>
        <taxon>Rhodobacterales</taxon>
        <taxon>Roseobacteraceae</taxon>
        <taxon>Jannaschia</taxon>
    </lineage>
</organism>
<evidence type="ECO:0000256" key="6">
    <source>
        <dbReference type="ARBA" id="ARBA00022741"/>
    </source>
</evidence>
<evidence type="ECO:0000259" key="18">
    <source>
        <dbReference type="PROSITE" id="PS50979"/>
    </source>
</evidence>
<dbReference type="Pfam" id="PF00364">
    <property type="entry name" value="Biotin_lipoyl"/>
    <property type="match status" value="1"/>
</dbReference>
<dbReference type="Pfam" id="PF02786">
    <property type="entry name" value="CPSase_L_D2"/>
    <property type="match status" value="1"/>
</dbReference>
<dbReference type="InterPro" id="IPR041265">
    <property type="entry name" value="PCC_BT"/>
</dbReference>
<dbReference type="Gene3D" id="2.40.50.100">
    <property type="match status" value="1"/>
</dbReference>
<dbReference type="PANTHER" id="PTHR18866">
    <property type="entry name" value="CARBOXYLASE:PYRUVATE/ACETYL-COA/PROPIONYL-COA CARBOXYLASE"/>
    <property type="match status" value="1"/>
</dbReference>
<evidence type="ECO:0000256" key="5">
    <source>
        <dbReference type="ARBA" id="ARBA00022723"/>
    </source>
</evidence>
<dbReference type="PROSITE" id="PS50975">
    <property type="entry name" value="ATP_GRASP"/>
    <property type="match status" value="1"/>
</dbReference>
<dbReference type="UniPathway" id="UPA00945">
    <property type="reaction ID" value="UER00908"/>
</dbReference>
<dbReference type="GO" id="GO:0046872">
    <property type="term" value="F:metal ion binding"/>
    <property type="evidence" value="ECO:0007669"/>
    <property type="project" value="UniProtKB-KW"/>
</dbReference>
<dbReference type="SMART" id="SM00878">
    <property type="entry name" value="Biotin_carb_C"/>
    <property type="match status" value="1"/>
</dbReference>
<dbReference type="SUPFAM" id="SSF56059">
    <property type="entry name" value="Glutathione synthetase ATP-binding domain-like"/>
    <property type="match status" value="1"/>
</dbReference>
<dbReference type="Gene3D" id="3.30.470.20">
    <property type="entry name" value="ATP-grasp fold, B domain"/>
    <property type="match status" value="1"/>
</dbReference>
<dbReference type="CDD" id="cd06850">
    <property type="entry name" value="biotinyl_domain"/>
    <property type="match status" value="1"/>
</dbReference>
<evidence type="ECO:0000313" key="19">
    <source>
        <dbReference type="EMBL" id="CUH39360.1"/>
    </source>
</evidence>
<evidence type="ECO:0000256" key="12">
    <source>
        <dbReference type="ARBA" id="ARBA00023211"/>
    </source>
</evidence>
<evidence type="ECO:0000313" key="20">
    <source>
        <dbReference type="Proteomes" id="UP000049455"/>
    </source>
</evidence>
<feature type="domain" description="Biotin carboxylation" evidence="18">
    <location>
        <begin position="1"/>
        <end position="464"/>
    </location>
</feature>
<evidence type="ECO:0000256" key="2">
    <source>
        <dbReference type="ARBA" id="ARBA00005060"/>
    </source>
</evidence>
<gene>
    <name evidence="19" type="primary">accA1_2</name>
    <name evidence="19" type="ORF">JSE7799_02085</name>
</gene>
<dbReference type="FunFam" id="3.30.470.20:FF:000028">
    <property type="entry name" value="Methylcrotonoyl-CoA carboxylase subunit alpha, mitochondrial"/>
    <property type="match status" value="1"/>
</dbReference>
<dbReference type="EC" id="6.4.1.3" evidence="3"/>
<evidence type="ECO:0000259" key="16">
    <source>
        <dbReference type="PROSITE" id="PS50968"/>
    </source>
</evidence>
<dbReference type="OrthoDB" id="9763189at2"/>
<dbReference type="GO" id="GO:0004658">
    <property type="term" value="F:propionyl-CoA carboxylase activity"/>
    <property type="evidence" value="ECO:0007669"/>
    <property type="project" value="UniProtKB-EC"/>
</dbReference>
<dbReference type="Pfam" id="PF18140">
    <property type="entry name" value="PCC_BT"/>
    <property type="match status" value="1"/>
</dbReference>
<dbReference type="InterPro" id="IPR005481">
    <property type="entry name" value="BC-like_N"/>
</dbReference>
<dbReference type="STRING" id="313367.JSE7799_02085"/>
<dbReference type="InterPro" id="IPR011054">
    <property type="entry name" value="Rudment_hybrid_motif"/>
</dbReference>
<evidence type="ECO:0000256" key="7">
    <source>
        <dbReference type="ARBA" id="ARBA00022840"/>
    </source>
</evidence>
<dbReference type="InterPro" id="IPR011764">
    <property type="entry name" value="Biotin_carboxylation_dom"/>
</dbReference>
<accession>A0A0M7B9F8</accession>
<keyword evidence="4" id="KW-0436">Ligase</keyword>
<dbReference type="InterPro" id="IPR050856">
    <property type="entry name" value="Biotin_carboxylase_complex"/>
</dbReference>
<dbReference type="FunFam" id="2.40.50.100:FF:000003">
    <property type="entry name" value="Acetyl-CoA carboxylase biotin carboxyl carrier protein"/>
    <property type="match status" value="1"/>
</dbReference>
<dbReference type="Proteomes" id="UP000049455">
    <property type="component" value="Unassembled WGS sequence"/>
</dbReference>
<dbReference type="Pfam" id="PF00289">
    <property type="entry name" value="Biotin_carb_N"/>
    <property type="match status" value="1"/>
</dbReference>
<feature type="domain" description="ATP-grasp" evidence="17">
    <location>
        <begin position="120"/>
        <end position="317"/>
    </location>
</feature>
<dbReference type="NCBIfam" id="NF006367">
    <property type="entry name" value="PRK08591.1"/>
    <property type="match status" value="1"/>
</dbReference>
<evidence type="ECO:0000256" key="15">
    <source>
        <dbReference type="PROSITE-ProRule" id="PRU00409"/>
    </source>
</evidence>
<dbReference type="InterPro" id="IPR000089">
    <property type="entry name" value="Biotin_lipoyl"/>
</dbReference>
<dbReference type="InterPro" id="IPR001882">
    <property type="entry name" value="Biotin_BS"/>
</dbReference>
<dbReference type="PROSITE" id="PS00188">
    <property type="entry name" value="BIOTIN"/>
    <property type="match status" value="1"/>
</dbReference>
<dbReference type="InterPro" id="IPR011761">
    <property type="entry name" value="ATP-grasp"/>
</dbReference>
<comment type="catalytic activity">
    <reaction evidence="14">
        <text>propanoyl-CoA + hydrogencarbonate + ATP = (S)-methylmalonyl-CoA + ADP + phosphate + H(+)</text>
        <dbReference type="Rhea" id="RHEA:23720"/>
        <dbReference type="ChEBI" id="CHEBI:15378"/>
        <dbReference type="ChEBI" id="CHEBI:17544"/>
        <dbReference type="ChEBI" id="CHEBI:30616"/>
        <dbReference type="ChEBI" id="CHEBI:43474"/>
        <dbReference type="ChEBI" id="CHEBI:57327"/>
        <dbReference type="ChEBI" id="CHEBI:57392"/>
        <dbReference type="ChEBI" id="CHEBI:456216"/>
        <dbReference type="EC" id="6.4.1.3"/>
    </reaction>
    <physiologicalReaction direction="left-to-right" evidence="14">
        <dbReference type="Rhea" id="RHEA:23721"/>
    </physiologicalReaction>
</comment>
<dbReference type="Gene3D" id="3.30.700.30">
    <property type="match status" value="1"/>
</dbReference>
<keyword evidence="10" id="KW-0442">Lipid degradation</keyword>
<dbReference type="PROSITE" id="PS00866">
    <property type="entry name" value="CPSASE_1"/>
    <property type="match status" value="1"/>
</dbReference>
<dbReference type="SUPFAM" id="SSF52440">
    <property type="entry name" value="PreATP-grasp domain"/>
    <property type="match status" value="1"/>
</dbReference>
<dbReference type="RefSeq" id="WP_055663557.1">
    <property type="nucleotide sequence ID" value="NZ_CYPR01000139.1"/>
</dbReference>
<dbReference type="InterPro" id="IPR016185">
    <property type="entry name" value="PreATP-grasp_dom_sf"/>
</dbReference>
<dbReference type="Pfam" id="PF02785">
    <property type="entry name" value="Biotin_carb_C"/>
    <property type="match status" value="1"/>
</dbReference>
<dbReference type="PROSITE" id="PS50979">
    <property type="entry name" value="BC"/>
    <property type="match status" value="1"/>
</dbReference>
<dbReference type="InterPro" id="IPR005482">
    <property type="entry name" value="Biotin_COase_C"/>
</dbReference>
<dbReference type="EMBL" id="CYPR01000139">
    <property type="protein sequence ID" value="CUH39360.1"/>
    <property type="molecule type" value="Genomic_DNA"/>
</dbReference>
<dbReference type="FunFam" id="3.30.1490.20:FF:000003">
    <property type="entry name" value="acetyl-CoA carboxylase isoform X1"/>
    <property type="match status" value="1"/>
</dbReference>
<evidence type="ECO:0000256" key="13">
    <source>
        <dbReference type="ARBA" id="ARBA00023267"/>
    </source>
</evidence>
<proteinExistence type="predicted"/>
<sequence>MFEKILIANRGEIACRVIKTARRMGIATVAVHSDADRNSLHVRMADEAIHIGPPPAAQSYIDIERVMSAVRATGAQAVHPGYGFLSENPKFAQALQAENVAFIGPPVGAIESMGDKITSKKIAAEAGVSTVPGYMGLIADADQAGRIAGEIGYPVMIKASAGGGGKGMRIAWNDAEARDGFRSSKNEAASSFGDDRIFIEKFVTQPRHIEIQVLCDTHGNGVYLGERECSIQRRNQKVIEEAPSPFLDAETRRSMGEQALRLAQAVGYASAGTVEFIVDAERNFYFLEMNTRLQVEHPVTELITGIDLVEQMIRVASGEKLSLTQDDVVLNGWAIESRLYAEDPYRAFLPSIGRLTHYRPPEEVKAGPLLSKWLEPAPEGETAVRNDTGVFEGGEISMFYDPMIAKLCTWGPDRDAALAGMRDALDGFEVEGIGHNLPFLSAVMDHPKFIAGDITTAFIAEEYPDGFQGVDLPEDHLRQIAAACAAMHRVAEIRRSRISGRMDNHERVVGSDWVVTLGGQRFEAQIAAYRGGADVSIGGATLRVESGWTPGDRLACITIDGAAIVLKVAKITHGFHIRTRGADLRVHVRTARQAELAALMPEKAAADTSKMLLCPMPGLMVSVDVAEGEEVQEGQVLAVVEAMKMENVLRAERKGVVSKVNAAAGDSLAVDDVILEFE</sequence>
<keyword evidence="9" id="KW-0809">Transit peptide</keyword>
<dbReference type="PANTHER" id="PTHR18866:SF33">
    <property type="entry name" value="METHYLCROTONOYL-COA CARBOXYLASE SUBUNIT ALPHA, MITOCHONDRIAL-RELATED"/>
    <property type="match status" value="1"/>
</dbReference>
<dbReference type="FunFam" id="3.40.50.20:FF:000010">
    <property type="entry name" value="Propionyl-CoA carboxylase subunit alpha"/>
    <property type="match status" value="1"/>
</dbReference>
<dbReference type="PROSITE" id="PS00867">
    <property type="entry name" value="CPSASE_2"/>
    <property type="match status" value="1"/>
</dbReference>
<keyword evidence="11" id="KW-0443">Lipid metabolism</keyword>
<evidence type="ECO:0000256" key="8">
    <source>
        <dbReference type="ARBA" id="ARBA00022842"/>
    </source>
</evidence>
<comment type="cofactor">
    <cofactor evidence="1">
        <name>biotin</name>
        <dbReference type="ChEBI" id="CHEBI:57586"/>
    </cofactor>
</comment>
<evidence type="ECO:0000256" key="14">
    <source>
        <dbReference type="ARBA" id="ARBA00049495"/>
    </source>
</evidence>
<comment type="pathway">
    <text evidence="2">Metabolic intermediate metabolism; propanoyl-CoA degradation; succinyl-CoA from propanoyl-CoA: step 1/3.</text>
</comment>
<evidence type="ECO:0000259" key="17">
    <source>
        <dbReference type="PROSITE" id="PS50975"/>
    </source>
</evidence>
<keyword evidence="7 15" id="KW-0067">ATP-binding</keyword>
<keyword evidence="20" id="KW-1185">Reference proteome</keyword>
<reference evidence="19 20" key="1">
    <citation type="submission" date="2015-09" db="EMBL/GenBank/DDBJ databases">
        <authorList>
            <person name="Jackson K.R."/>
            <person name="Lunt B.L."/>
            <person name="Fisher J.N.B."/>
            <person name="Gardner A.V."/>
            <person name="Bailey M.E."/>
            <person name="Deus L.M."/>
            <person name="Earl A.S."/>
            <person name="Gibby P.D."/>
            <person name="Hartmann K.A."/>
            <person name="Liu J.E."/>
            <person name="Manci A.M."/>
            <person name="Nielsen D.A."/>
            <person name="Solomon M.B."/>
            <person name="Breakwell D.P."/>
            <person name="Burnett S.H."/>
            <person name="Grose J.H."/>
        </authorList>
    </citation>
    <scope>NUCLEOTIDE SEQUENCE [LARGE SCALE GENOMIC DNA]</scope>
    <source>
        <strain evidence="19 20">CECT 7799</strain>
    </source>
</reference>
<keyword evidence="5" id="KW-0479">Metal-binding</keyword>
<evidence type="ECO:0000256" key="11">
    <source>
        <dbReference type="ARBA" id="ARBA00023098"/>
    </source>
</evidence>
<evidence type="ECO:0000256" key="1">
    <source>
        <dbReference type="ARBA" id="ARBA00001953"/>
    </source>
</evidence>
<dbReference type="InterPro" id="IPR011053">
    <property type="entry name" value="Single_hybrid_motif"/>
</dbReference>
<dbReference type="InterPro" id="IPR005479">
    <property type="entry name" value="CPAse_ATP-bd"/>
</dbReference>
<keyword evidence="6 15" id="KW-0547">Nucleotide-binding</keyword>